<keyword evidence="2" id="KW-0285">Flavoprotein</keyword>
<dbReference type="InterPro" id="IPR018517">
    <property type="entry name" value="tRNA_hU_synthase_CS"/>
</dbReference>
<evidence type="ECO:0000256" key="12">
    <source>
        <dbReference type="ARBA" id="ARBA00047652"/>
    </source>
</evidence>
<evidence type="ECO:0000256" key="3">
    <source>
        <dbReference type="ARBA" id="ARBA00022643"/>
    </source>
</evidence>
<evidence type="ECO:0000256" key="6">
    <source>
        <dbReference type="ARBA" id="ARBA00022857"/>
    </source>
</evidence>
<comment type="cofactor">
    <cofactor evidence="1">
        <name>FMN</name>
        <dbReference type="ChEBI" id="CHEBI:58210"/>
    </cofactor>
</comment>
<dbReference type="GO" id="GO:0050660">
    <property type="term" value="F:flavin adenine dinucleotide binding"/>
    <property type="evidence" value="ECO:0007669"/>
    <property type="project" value="InterPro"/>
</dbReference>
<keyword evidence="19" id="KW-1185">Reference proteome</keyword>
<dbReference type="InterPro" id="IPR013785">
    <property type="entry name" value="Aldolase_TIM"/>
</dbReference>
<organism evidence="18 19">
    <name type="scientific">Coprinopsis marcescibilis</name>
    <name type="common">Agaric fungus</name>
    <name type="synonym">Psathyrella marcescibilis</name>
    <dbReference type="NCBI Taxonomy" id="230819"/>
    <lineage>
        <taxon>Eukaryota</taxon>
        <taxon>Fungi</taxon>
        <taxon>Dikarya</taxon>
        <taxon>Basidiomycota</taxon>
        <taxon>Agaricomycotina</taxon>
        <taxon>Agaricomycetes</taxon>
        <taxon>Agaricomycetidae</taxon>
        <taxon>Agaricales</taxon>
        <taxon>Agaricineae</taxon>
        <taxon>Psathyrellaceae</taxon>
        <taxon>Coprinopsis</taxon>
    </lineage>
</organism>
<keyword evidence="6" id="KW-0521">NADP</keyword>
<evidence type="ECO:0000313" key="19">
    <source>
        <dbReference type="Proteomes" id="UP000307440"/>
    </source>
</evidence>
<evidence type="ECO:0000256" key="13">
    <source>
        <dbReference type="ARBA" id="ARBA00048342"/>
    </source>
</evidence>
<dbReference type="EMBL" id="ML210263">
    <property type="protein sequence ID" value="TFK21611.1"/>
    <property type="molecule type" value="Genomic_DNA"/>
</dbReference>
<dbReference type="GO" id="GO:0006397">
    <property type="term" value="P:mRNA processing"/>
    <property type="evidence" value="ECO:0007669"/>
    <property type="project" value="UniProtKB-KW"/>
</dbReference>
<sequence>MVQQSDLPFRSLVEKYGATATYTQMLIPNRLLNDQEYLEFHLRDLQFLKPEREVPVVVQLGGNDPELVVRAGRKVEAYCDGIDLNLGCPQEHARNGHFGAYLLGQKDWPLVETIAKTVELALRLEAQGAGWITLHPRTVSARRRRQGAADLSVVRDLKARLNIPVVSNGNVRTFDDLQANMDYTGADGLMVGEALLDNPCLFANVTPDPFDISLEYLTLCDMCPGTALLPSIQAHIRHFMEARCTRESWFPKFKDSLNRTESIEEIMALVRNRGALDRIHGHVTEDVNPRQCDIEDEVLGLAFLH</sequence>
<dbReference type="Gene3D" id="3.20.20.70">
    <property type="entry name" value="Aldolase class I"/>
    <property type="match status" value="2"/>
</dbReference>
<comment type="catalytic activity">
    <reaction evidence="16">
        <text>5,6-dihydrouridine(17) in tRNA + NADP(+) = uridine(17) in tRNA + NADPH + H(+)</text>
        <dbReference type="Rhea" id="RHEA:53368"/>
        <dbReference type="Rhea" id="RHEA-COMP:13541"/>
        <dbReference type="Rhea" id="RHEA-COMP:13542"/>
        <dbReference type="ChEBI" id="CHEBI:15378"/>
        <dbReference type="ChEBI" id="CHEBI:57783"/>
        <dbReference type="ChEBI" id="CHEBI:58349"/>
        <dbReference type="ChEBI" id="CHEBI:65315"/>
        <dbReference type="ChEBI" id="CHEBI:74443"/>
        <dbReference type="EC" id="1.3.1.88"/>
    </reaction>
    <physiologicalReaction direction="right-to-left" evidence="16">
        <dbReference type="Rhea" id="RHEA:53370"/>
    </physiologicalReaction>
</comment>
<evidence type="ECO:0000256" key="11">
    <source>
        <dbReference type="ARBA" id="ARBA00047287"/>
    </source>
</evidence>
<comment type="catalytic activity">
    <reaction evidence="13">
        <text>a 5,6-dihydrouridine in mRNA + NAD(+) = a uridine in mRNA + NADH + H(+)</text>
        <dbReference type="Rhea" id="RHEA:69851"/>
        <dbReference type="Rhea" id="RHEA-COMP:14658"/>
        <dbReference type="Rhea" id="RHEA-COMP:17789"/>
        <dbReference type="ChEBI" id="CHEBI:15378"/>
        <dbReference type="ChEBI" id="CHEBI:57540"/>
        <dbReference type="ChEBI" id="CHEBI:57945"/>
        <dbReference type="ChEBI" id="CHEBI:65315"/>
        <dbReference type="ChEBI" id="CHEBI:74443"/>
    </reaction>
    <physiologicalReaction direction="right-to-left" evidence="13">
        <dbReference type="Rhea" id="RHEA:69853"/>
    </physiologicalReaction>
</comment>
<dbReference type="AlphaFoldDB" id="A0A5C3KME8"/>
<evidence type="ECO:0000256" key="1">
    <source>
        <dbReference type="ARBA" id="ARBA00001917"/>
    </source>
</evidence>
<evidence type="ECO:0000256" key="16">
    <source>
        <dbReference type="ARBA" id="ARBA00049467"/>
    </source>
</evidence>
<comment type="catalytic activity">
    <reaction evidence="14">
        <text>5,6-dihydrouridine(16) in tRNA + NAD(+) = uridine(16) in tRNA + NADH + H(+)</text>
        <dbReference type="Rhea" id="RHEA:53380"/>
        <dbReference type="Rhea" id="RHEA-COMP:13543"/>
        <dbReference type="Rhea" id="RHEA-COMP:13544"/>
        <dbReference type="ChEBI" id="CHEBI:15378"/>
        <dbReference type="ChEBI" id="CHEBI:57540"/>
        <dbReference type="ChEBI" id="CHEBI:57945"/>
        <dbReference type="ChEBI" id="CHEBI:65315"/>
        <dbReference type="ChEBI" id="CHEBI:74443"/>
        <dbReference type="EC" id="1.3.1.88"/>
    </reaction>
    <physiologicalReaction direction="right-to-left" evidence="14">
        <dbReference type="Rhea" id="RHEA:53382"/>
    </physiologicalReaction>
</comment>
<evidence type="ECO:0000256" key="9">
    <source>
        <dbReference type="ARBA" id="ARBA00038313"/>
    </source>
</evidence>
<dbReference type="PROSITE" id="PS01136">
    <property type="entry name" value="UPF0034"/>
    <property type="match status" value="1"/>
</dbReference>
<comment type="catalytic activity">
    <reaction evidence="15">
        <text>a 5,6-dihydrouridine in mRNA + NADP(+) = a uridine in mRNA + NADPH + H(+)</text>
        <dbReference type="Rhea" id="RHEA:69855"/>
        <dbReference type="Rhea" id="RHEA-COMP:14658"/>
        <dbReference type="Rhea" id="RHEA-COMP:17789"/>
        <dbReference type="ChEBI" id="CHEBI:15378"/>
        <dbReference type="ChEBI" id="CHEBI:57783"/>
        <dbReference type="ChEBI" id="CHEBI:58349"/>
        <dbReference type="ChEBI" id="CHEBI:65315"/>
        <dbReference type="ChEBI" id="CHEBI:74443"/>
    </reaction>
    <physiologicalReaction direction="right-to-left" evidence="15">
        <dbReference type="Rhea" id="RHEA:69857"/>
    </physiologicalReaction>
</comment>
<keyword evidence="5" id="KW-0819">tRNA processing</keyword>
<accession>A0A5C3KME8</accession>
<dbReference type="OrthoDB" id="272303at2759"/>
<evidence type="ECO:0000256" key="4">
    <source>
        <dbReference type="ARBA" id="ARBA00022664"/>
    </source>
</evidence>
<comment type="catalytic activity">
    <reaction evidence="11">
        <text>5,6-dihydrouridine(17) in tRNA + NAD(+) = uridine(17) in tRNA + NADH + H(+)</text>
        <dbReference type="Rhea" id="RHEA:53372"/>
        <dbReference type="Rhea" id="RHEA-COMP:13541"/>
        <dbReference type="Rhea" id="RHEA-COMP:13542"/>
        <dbReference type="ChEBI" id="CHEBI:15378"/>
        <dbReference type="ChEBI" id="CHEBI:57540"/>
        <dbReference type="ChEBI" id="CHEBI:57945"/>
        <dbReference type="ChEBI" id="CHEBI:65315"/>
        <dbReference type="ChEBI" id="CHEBI:74443"/>
        <dbReference type="EC" id="1.3.1.88"/>
    </reaction>
    <physiologicalReaction direction="right-to-left" evidence="11">
        <dbReference type="Rhea" id="RHEA:53374"/>
    </physiologicalReaction>
</comment>
<evidence type="ECO:0000256" key="8">
    <source>
        <dbReference type="ARBA" id="ARBA00023027"/>
    </source>
</evidence>
<keyword evidence="7" id="KW-0560">Oxidoreductase</keyword>
<dbReference type="GO" id="GO:0017150">
    <property type="term" value="F:tRNA dihydrouridine synthase activity"/>
    <property type="evidence" value="ECO:0007669"/>
    <property type="project" value="InterPro"/>
</dbReference>
<feature type="domain" description="DUS-like FMN-binding" evidence="17">
    <location>
        <begin position="114"/>
        <end position="206"/>
    </location>
</feature>
<dbReference type="Proteomes" id="UP000307440">
    <property type="component" value="Unassembled WGS sequence"/>
</dbReference>
<gene>
    <name evidence="18" type="ORF">FA15DRAFT_682033</name>
</gene>
<evidence type="ECO:0000259" key="17">
    <source>
        <dbReference type="Pfam" id="PF01207"/>
    </source>
</evidence>
<dbReference type="EC" id="1.3.1.88" evidence="10"/>
<evidence type="ECO:0000256" key="5">
    <source>
        <dbReference type="ARBA" id="ARBA00022694"/>
    </source>
</evidence>
<dbReference type="STRING" id="230819.A0A5C3KME8"/>
<dbReference type="SUPFAM" id="SSF51395">
    <property type="entry name" value="FMN-linked oxidoreductases"/>
    <property type="match status" value="1"/>
</dbReference>
<dbReference type="CDD" id="cd02801">
    <property type="entry name" value="DUS_like_FMN"/>
    <property type="match status" value="1"/>
</dbReference>
<reference evidence="18 19" key="1">
    <citation type="journal article" date="2019" name="Nat. Ecol. Evol.">
        <title>Megaphylogeny resolves global patterns of mushroom evolution.</title>
        <authorList>
            <person name="Varga T."/>
            <person name="Krizsan K."/>
            <person name="Foldi C."/>
            <person name="Dima B."/>
            <person name="Sanchez-Garcia M."/>
            <person name="Sanchez-Ramirez S."/>
            <person name="Szollosi G.J."/>
            <person name="Szarkandi J.G."/>
            <person name="Papp V."/>
            <person name="Albert L."/>
            <person name="Andreopoulos W."/>
            <person name="Angelini C."/>
            <person name="Antonin V."/>
            <person name="Barry K.W."/>
            <person name="Bougher N.L."/>
            <person name="Buchanan P."/>
            <person name="Buyck B."/>
            <person name="Bense V."/>
            <person name="Catcheside P."/>
            <person name="Chovatia M."/>
            <person name="Cooper J."/>
            <person name="Damon W."/>
            <person name="Desjardin D."/>
            <person name="Finy P."/>
            <person name="Geml J."/>
            <person name="Haridas S."/>
            <person name="Hughes K."/>
            <person name="Justo A."/>
            <person name="Karasinski D."/>
            <person name="Kautmanova I."/>
            <person name="Kiss B."/>
            <person name="Kocsube S."/>
            <person name="Kotiranta H."/>
            <person name="LaButti K.M."/>
            <person name="Lechner B.E."/>
            <person name="Liimatainen K."/>
            <person name="Lipzen A."/>
            <person name="Lukacs Z."/>
            <person name="Mihaltcheva S."/>
            <person name="Morgado L.N."/>
            <person name="Niskanen T."/>
            <person name="Noordeloos M.E."/>
            <person name="Ohm R.A."/>
            <person name="Ortiz-Santana B."/>
            <person name="Ovrebo C."/>
            <person name="Racz N."/>
            <person name="Riley R."/>
            <person name="Savchenko A."/>
            <person name="Shiryaev A."/>
            <person name="Soop K."/>
            <person name="Spirin V."/>
            <person name="Szebenyi C."/>
            <person name="Tomsovsky M."/>
            <person name="Tulloss R.E."/>
            <person name="Uehling J."/>
            <person name="Grigoriev I.V."/>
            <person name="Vagvolgyi C."/>
            <person name="Papp T."/>
            <person name="Martin F.M."/>
            <person name="Miettinen O."/>
            <person name="Hibbett D.S."/>
            <person name="Nagy L.G."/>
        </authorList>
    </citation>
    <scope>NUCLEOTIDE SEQUENCE [LARGE SCALE GENOMIC DNA]</scope>
    <source>
        <strain evidence="18 19">CBS 121175</strain>
    </source>
</reference>
<comment type="similarity">
    <text evidence="9">Belongs to the Dus family. Dus1 subfamily.</text>
</comment>
<name>A0A5C3KME8_COPMA</name>
<protein>
    <recommendedName>
        <fullName evidence="10">tRNA-dihydrouridine(16/17) synthase [NAD(P)(+)]</fullName>
        <ecNumber evidence="10">1.3.1.88</ecNumber>
    </recommendedName>
</protein>
<dbReference type="PANTHER" id="PTHR11082:SF5">
    <property type="entry name" value="TRNA-DIHYDROURIDINE(16_17) SYNTHASE [NAD(P)(+)]-LIKE"/>
    <property type="match status" value="1"/>
</dbReference>
<proteinExistence type="inferred from homology"/>
<evidence type="ECO:0000256" key="7">
    <source>
        <dbReference type="ARBA" id="ARBA00023002"/>
    </source>
</evidence>
<dbReference type="InterPro" id="IPR035587">
    <property type="entry name" value="DUS-like_FMN-bd"/>
</dbReference>
<evidence type="ECO:0000313" key="18">
    <source>
        <dbReference type="EMBL" id="TFK21611.1"/>
    </source>
</evidence>
<dbReference type="Pfam" id="PF01207">
    <property type="entry name" value="Dus"/>
    <property type="match status" value="1"/>
</dbReference>
<evidence type="ECO:0000256" key="14">
    <source>
        <dbReference type="ARBA" id="ARBA00048934"/>
    </source>
</evidence>
<comment type="catalytic activity">
    <reaction evidence="12">
        <text>5,6-dihydrouridine(16) in tRNA + NADP(+) = uridine(16) in tRNA + NADPH + H(+)</text>
        <dbReference type="Rhea" id="RHEA:53376"/>
        <dbReference type="Rhea" id="RHEA-COMP:13543"/>
        <dbReference type="Rhea" id="RHEA-COMP:13544"/>
        <dbReference type="ChEBI" id="CHEBI:15378"/>
        <dbReference type="ChEBI" id="CHEBI:57783"/>
        <dbReference type="ChEBI" id="CHEBI:58349"/>
        <dbReference type="ChEBI" id="CHEBI:65315"/>
        <dbReference type="ChEBI" id="CHEBI:74443"/>
        <dbReference type="EC" id="1.3.1.88"/>
    </reaction>
    <physiologicalReaction direction="right-to-left" evidence="12">
        <dbReference type="Rhea" id="RHEA:53378"/>
    </physiologicalReaction>
</comment>
<evidence type="ECO:0000256" key="15">
    <source>
        <dbReference type="ARBA" id="ARBA00049447"/>
    </source>
</evidence>
<evidence type="ECO:0000256" key="2">
    <source>
        <dbReference type="ARBA" id="ARBA00022630"/>
    </source>
</evidence>
<keyword evidence="3" id="KW-0288">FMN</keyword>
<dbReference type="PANTHER" id="PTHR11082">
    <property type="entry name" value="TRNA-DIHYDROURIDINE SYNTHASE"/>
    <property type="match status" value="1"/>
</dbReference>
<keyword evidence="8" id="KW-0520">NAD</keyword>
<keyword evidence="4" id="KW-0507">mRNA processing</keyword>
<evidence type="ECO:0000256" key="10">
    <source>
        <dbReference type="ARBA" id="ARBA00038890"/>
    </source>
</evidence>